<proteinExistence type="predicted"/>
<evidence type="ECO:0008006" key="4">
    <source>
        <dbReference type="Google" id="ProtNLM"/>
    </source>
</evidence>
<evidence type="ECO:0000256" key="1">
    <source>
        <dbReference type="SAM" id="SignalP"/>
    </source>
</evidence>
<dbReference type="GO" id="GO:0005975">
    <property type="term" value="P:carbohydrate metabolic process"/>
    <property type="evidence" value="ECO:0007669"/>
    <property type="project" value="InterPro"/>
</dbReference>
<gene>
    <name evidence="2" type="ORF">PENSTE_c004G09999</name>
</gene>
<dbReference type="GO" id="GO:0003824">
    <property type="term" value="F:catalytic activity"/>
    <property type="evidence" value="ECO:0007669"/>
    <property type="project" value="UniProtKB-ARBA"/>
</dbReference>
<organism evidence="2 3">
    <name type="scientific">Penicillium steckii</name>
    <dbReference type="NCBI Taxonomy" id="303698"/>
    <lineage>
        <taxon>Eukaryota</taxon>
        <taxon>Fungi</taxon>
        <taxon>Dikarya</taxon>
        <taxon>Ascomycota</taxon>
        <taxon>Pezizomycotina</taxon>
        <taxon>Eurotiomycetes</taxon>
        <taxon>Eurotiomycetidae</taxon>
        <taxon>Eurotiales</taxon>
        <taxon>Aspergillaceae</taxon>
        <taxon>Penicillium</taxon>
    </lineage>
</organism>
<evidence type="ECO:0000313" key="2">
    <source>
        <dbReference type="EMBL" id="OQE27832.1"/>
    </source>
</evidence>
<dbReference type="STRING" id="303698.A0A1V6TN70"/>
<feature type="chain" id="PRO_5010709542" description="Glycoside hydrolase family 125 protein" evidence="1">
    <location>
        <begin position="19"/>
        <end position="535"/>
    </location>
</feature>
<comment type="caution">
    <text evidence="2">The sequence shown here is derived from an EMBL/GenBank/DDBJ whole genome shotgun (WGS) entry which is preliminary data.</text>
</comment>
<accession>A0A1V6TN70</accession>
<sequence length="535" mass="59415">MTFASLFVGALLASQASAIPGRENPAILKRACPDYTSYASTPHGPYSEGPLKLPFQRPAEACRTFSSSAVEKVIDDMTSRLVDKDLAQLFRNAFPNTLDTTIKWHVNGSSSTGSKRHTRRDGADWSGVQTFIVTGDINAEWLRDSTNQLTNYQKLASKDKDLYNLILGAINTQAEFVIQSPYCNAFQPPSISGVKPENSTQEDTVHPIYSKSFVFECKYELDSLAHFLMLGTEFNENTGSTEFLTDRWFKALKTLLRTIDEQSQPTFNAKNQFVSNQYTFQRETNIGTETLNLKGVGNPLNAGTGLIRSAFRPSDDATILGYFIPPNAMMAVQLQKIAKVVKKAGGHDDIADELEQRGKKLAEAVREHGIVSHGKYGDVYAFEVDGYGSRILMDDANIPSLLSLPYLGFVDKTDKVYQNTRKMITEKAGNPYYLEGPAFHGIGGPHIGLENAWPMSLLMQAQTSDNDTEIMDSINLVRDSSLLGLVHESINVTNIKIYTRPWFSWANSVFSQTLLKVAAERPHLIFGDDAEPYNI</sequence>
<protein>
    <recommendedName>
        <fullName evidence="4">Glycoside hydrolase family 125 protein</fullName>
    </recommendedName>
</protein>
<dbReference type="InterPro" id="IPR012341">
    <property type="entry name" value="6hp_glycosidase-like_sf"/>
</dbReference>
<dbReference type="InterPro" id="IPR008313">
    <property type="entry name" value="GH125"/>
</dbReference>
<name>A0A1V6TN70_9EURO</name>
<dbReference type="Gene3D" id="1.50.10.10">
    <property type="match status" value="1"/>
</dbReference>
<dbReference type="Proteomes" id="UP000191285">
    <property type="component" value="Unassembled WGS sequence"/>
</dbReference>
<dbReference type="PIRSF" id="PIRSF028846">
    <property type="entry name" value="UCP028846"/>
    <property type="match status" value="1"/>
</dbReference>
<dbReference type="PANTHER" id="PTHR31047">
    <property type="entry name" value="MEIOTICALLY UP-REGULATED GENE 157 PROTEIN"/>
    <property type="match status" value="1"/>
</dbReference>
<reference evidence="3" key="1">
    <citation type="journal article" date="2017" name="Nat. Microbiol.">
        <title>Global analysis of biosynthetic gene clusters reveals vast potential of secondary metabolite production in Penicillium species.</title>
        <authorList>
            <person name="Nielsen J.C."/>
            <person name="Grijseels S."/>
            <person name="Prigent S."/>
            <person name="Ji B."/>
            <person name="Dainat J."/>
            <person name="Nielsen K.F."/>
            <person name="Frisvad J.C."/>
            <person name="Workman M."/>
            <person name="Nielsen J."/>
        </authorList>
    </citation>
    <scope>NUCLEOTIDE SEQUENCE [LARGE SCALE GENOMIC DNA]</scope>
    <source>
        <strain evidence="3">IBT 24891</strain>
    </source>
</reference>
<dbReference type="PANTHER" id="PTHR31047:SF0">
    <property type="entry name" value="MEIOTICALLY UP-REGULATED GENE 157 PROTEIN"/>
    <property type="match status" value="1"/>
</dbReference>
<dbReference type="EMBL" id="MLKD01000004">
    <property type="protein sequence ID" value="OQE27832.1"/>
    <property type="molecule type" value="Genomic_DNA"/>
</dbReference>
<keyword evidence="1" id="KW-0732">Signal</keyword>
<dbReference type="InterPro" id="IPR008928">
    <property type="entry name" value="6-hairpin_glycosidase_sf"/>
</dbReference>
<dbReference type="AlphaFoldDB" id="A0A1V6TN70"/>
<dbReference type="Pfam" id="PF06824">
    <property type="entry name" value="Glyco_hydro_125"/>
    <property type="match status" value="1"/>
</dbReference>
<dbReference type="OrthoDB" id="7771656at2759"/>
<feature type="signal peptide" evidence="1">
    <location>
        <begin position="1"/>
        <end position="18"/>
    </location>
</feature>
<dbReference type="SUPFAM" id="SSF48208">
    <property type="entry name" value="Six-hairpin glycosidases"/>
    <property type="match status" value="1"/>
</dbReference>
<dbReference type="SMART" id="SM01149">
    <property type="entry name" value="DUF1237"/>
    <property type="match status" value="1"/>
</dbReference>
<evidence type="ECO:0000313" key="3">
    <source>
        <dbReference type="Proteomes" id="UP000191285"/>
    </source>
</evidence>
<keyword evidence="3" id="KW-1185">Reference proteome</keyword>